<organism evidence="2">
    <name type="scientific">Spongospora subterranea</name>
    <dbReference type="NCBI Taxonomy" id="70186"/>
    <lineage>
        <taxon>Eukaryota</taxon>
        <taxon>Sar</taxon>
        <taxon>Rhizaria</taxon>
        <taxon>Endomyxa</taxon>
        <taxon>Phytomyxea</taxon>
        <taxon>Plasmodiophorida</taxon>
        <taxon>Plasmodiophoridae</taxon>
        <taxon>Spongospora</taxon>
    </lineage>
</organism>
<reference evidence="2" key="1">
    <citation type="submission" date="2015-04" db="EMBL/GenBank/DDBJ databases">
        <title>The genome sequence of the plant pathogenic Rhizarian Plasmodiophora brassicae reveals insights in its biotrophic life cycle and the origin of chitin synthesis.</title>
        <authorList>
            <person name="Schwelm A."/>
            <person name="Fogelqvist J."/>
            <person name="Knaust A."/>
            <person name="Julke S."/>
            <person name="Lilja T."/>
            <person name="Dhandapani V."/>
            <person name="Bonilla-Rosso G."/>
            <person name="Karlsson M."/>
            <person name="Shevchenko A."/>
            <person name="Choi S.R."/>
            <person name="Kim H.G."/>
            <person name="Park J.Y."/>
            <person name="Lim Y.P."/>
            <person name="Ludwig-Muller J."/>
            <person name="Dixelius C."/>
        </authorList>
    </citation>
    <scope>NUCLEOTIDE SEQUENCE</scope>
    <source>
        <tissue evidence="2">Potato root galls</tissue>
    </source>
</reference>
<feature type="non-terminal residue" evidence="2">
    <location>
        <position position="103"/>
    </location>
</feature>
<keyword evidence="1" id="KW-0175">Coiled coil</keyword>
<name>A0A0H5QP09_9EUKA</name>
<dbReference type="AlphaFoldDB" id="A0A0H5QP09"/>
<dbReference type="EMBL" id="HACM01003393">
    <property type="protein sequence ID" value="CRZ03835.1"/>
    <property type="molecule type" value="Transcribed_RNA"/>
</dbReference>
<sequence>MDNHGAALADISNSVAYGLLDDLESRGILSAAQILTYKTKYAQLHEVVLETYENEKILLTKAKQMNVDWTDKKKKLEKKMADRLDFTDRIQELKNQLEQKSIE</sequence>
<evidence type="ECO:0000313" key="2">
    <source>
        <dbReference type="EMBL" id="CRZ03835.1"/>
    </source>
</evidence>
<accession>A0A0H5QP09</accession>
<evidence type="ECO:0000256" key="1">
    <source>
        <dbReference type="SAM" id="Coils"/>
    </source>
</evidence>
<feature type="coiled-coil region" evidence="1">
    <location>
        <begin position="59"/>
        <end position="103"/>
    </location>
</feature>
<protein>
    <submittedName>
        <fullName evidence="2">Uncharacterized protein</fullName>
    </submittedName>
</protein>
<proteinExistence type="predicted"/>